<feature type="transmembrane region" description="Helical" evidence="1">
    <location>
        <begin position="458"/>
        <end position="480"/>
    </location>
</feature>
<evidence type="ECO:0008006" key="4">
    <source>
        <dbReference type="Google" id="ProtNLM"/>
    </source>
</evidence>
<protein>
    <recommendedName>
        <fullName evidence="4">Orofacial cleft 1 candidate gene 1 protein</fullName>
    </recommendedName>
</protein>
<reference evidence="3" key="1">
    <citation type="submission" date="2016-06" db="EMBL/GenBank/DDBJ databases">
        <title>De novo assembly and RNA-Seq shows season-dependent expression and editing in black bear kidneys.</title>
        <authorList>
            <person name="Korstanje R."/>
            <person name="Srivastava A."/>
            <person name="Sarsani V.K."/>
            <person name="Sheehan S.M."/>
            <person name="Seger R.L."/>
            <person name="Barter M.E."/>
            <person name="Lindqvist C."/>
            <person name="Brody L.C."/>
            <person name="Mullikin J.C."/>
        </authorList>
    </citation>
    <scope>NUCLEOTIDE SEQUENCE [LARGE SCALE GENOMIC DNA]</scope>
</reference>
<dbReference type="STRING" id="9643.ENSUAMP00000035560"/>
<keyword evidence="1" id="KW-1133">Transmembrane helix</keyword>
<dbReference type="PANTHER" id="PTHR33862:SF3">
    <property type="entry name" value="OROFACIAL CLEFT 1 CANDIDATE GENE 1 PROTEIN"/>
    <property type="match status" value="1"/>
</dbReference>
<accession>A0A452SS65</accession>
<keyword evidence="1" id="KW-0472">Membrane</keyword>
<feature type="transmembrane region" description="Helical" evidence="1">
    <location>
        <begin position="399"/>
        <end position="417"/>
    </location>
</feature>
<dbReference type="OMA" id="KWEHHHR"/>
<evidence type="ECO:0000313" key="2">
    <source>
        <dbReference type="Ensembl" id="ENSUAMP00000035560.1"/>
    </source>
</evidence>
<feature type="transmembrane region" description="Helical" evidence="1">
    <location>
        <begin position="492"/>
        <end position="514"/>
    </location>
</feature>
<proteinExistence type="predicted"/>
<name>A0A452SS65_URSAM</name>
<feature type="transmembrane region" description="Helical" evidence="1">
    <location>
        <begin position="703"/>
        <end position="721"/>
    </location>
</feature>
<dbReference type="Proteomes" id="UP000291022">
    <property type="component" value="Unassembled WGS sequence"/>
</dbReference>
<keyword evidence="1" id="KW-0812">Transmembrane</keyword>
<feature type="transmembrane region" description="Helical" evidence="1">
    <location>
        <begin position="547"/>
        <end position="571"/>
    </location>
</feature>
<dbReference type="AlphaFoldDB" id="A0A452SS65"/>
<keyword evidence="3" id="KW-1185">Reference proteome</keyword>
<dbReference type="InterPro" id="IPR031390">
    <property type="entry name" value="OFCC1"/>
</dbReference>
<dbReference type="GeneTree" id="ENSGT00940000163681"/>
<dbReference type="PANTHER" id="PTHR33862">
    <property type="entry name" value="OROFACIAL CLEFT 1 CANDIDATE GENE 1 PROTEIN"/>
    <property type="match status" value="1"/>
</dbReference>
<dbReference type="Ensembl" id="ENSUAMT00000039595.1">
    <property type="protein sequence ID" value="ENSUAMP00000035560.1"/>
    <property type="gene ID" value="ENSUAMG00000027008.1"/>
</dbReference>
<sequence>MPIVDFCSFYLPSSCTCCREPSPPLIADLNVCKEDSAAELCTFPEVAHESKGAAGPCWKGQAPQRLQIQMKCIRGLKNKAPQGSYLLRVSLLGRLGGCALPWRQTEQLKTRTHPMRHDGNFYDVGLYFHESLYVVLPPKKDVKPGMAFLFELCLLRGKYACFDQVVGWAAFPLCDNNFDVVEGKFKCPLLRGHYDQTLDNFRKMEDLICLDLDHWLCNLYFQVIKLPLHLDDRQTYERQTPLPPEFPVSLMAEVQKAESGVENTPGFSEKQTEENICASLGDKAKPSPRSSQGSISNKIGLCLMDCDLNLLKEDHELHKKGESLITHSVKEKSAAWRTTEIEEYYADASYLEELEKHRFSVCCSSAARGTGSAGFLKHLHFVRVSVFSALQLAEWRSQGFWYIILLTASLWFLRLYLHYLSQWLFLQAISIPVTKFHFSPFTVELCYPTSSLQIREELLVVVVGPLVLNAAILPLVLIRWGCQLLFASCPDVLSKLIITMGLWTVLDPLAVFLVDTILGRLTHNGDTPIADSAKLYWVFVRTKHSGVLGVMLTVLIYILLFIISSLILYLYCLRLHNDSWILDAFQRIHSEETKFFIPYDLEISNQELSYIMKRAEQWRGIHGERKKVAVYDYIWKNHGVESRISSCDLQQQNEISVSALGPGDITSHVSIYTVYPGGFQELYRHFLRLPNGAIVEVRGYENILMQVLCMYVCVCVCLYLISKALKLLWFSESMDTLQCLRKVYRSLNDFTQNA</sequence>
<reference evidence="2" key="3">
    <citation type="submission" date="2025-09" db="UniProtKB">
        <authorList>
            <consortium name="Ensembl"/>
        </authorList>
    </citation>
    <scope>IDENTIFICATION</scope>
</reference>
<organism evidence="2 3">
    <name type="scientific">Ursus americanus</name>
    <name type="common">American black bear</name>
    <name type="synonym">Euarctos americanus</name>
    <dbReference type="NCBI Taxonomy" id="9643"/>
    <lineage>
        <taxon>Eukaryota</taxon>
        <taxon>Metazoa</taxon>
        <taxon>Chordata</taxon>
        <taxon>Craniata</taxon>
        <taxon>Vertebrata</taxon>
        <taxon>Euteleostomi</taxon>
        <taxon>Mammalia</taxon>
        <taxon>Eutheria</taxon>
        <taxon>Laurasiatheria</taxon>
        <taxon>Carnivora</taxon>
        <taxon>Caniformia</taxon>
        <taxon>Ursidae</taxon>
        <taxon>Ursus</taxon>
    </lineage>
</organism>
<evidence type="ECO:0000313" key="3">
    <source>
        <dbReference type="Proteomes" id="UP000291022"/>
    </source>
</evidence>
<evidence type="ECO:0000256" key="1">
    <source>
        <dbReference type="SAM" id="Phobius"/>
    </source>
</evidence>
<reference evidence="2" key="2">
    <citation type="submission" date="2025-08" db="UniProtKB">
        <authorList>
            <consortium name="Ensembl"/>
        </authorList>
    </citation>
    <scope>IDENTIFICATION</scope>
</reference>